<dbReference type="PANTHER" id="PTHR30408:SF12">
    <property type="entry name" value="TYPE I RESTRICTION ENZYME MJAVIII SPECIFICITY SUBUNIT"/>
    <property type="match status" value="1"/>
</dbReference>
<evidence type="ECO:0000259" key="4">
    <source>
        <dbReference type="Pfam" id="PF01420"/>
    </source>
</evidence>
<dbReference type="AlphaFoldDB" id="A0A0D0PNS1"/>
<reference evidence="5 6" key="1">
    <citation type="submission" date="2015-01" db="EMBL/GenBank/DDBJ databases">
        <title>Draft Genome Sequence of the Biocontrol and Plant Growth-Promoting Rhizobacteria (PGPR) Pseudomonas fluorescens UM270.</title>
        <authorList>
            <person name="Hernandez-Salmeron J.E."/>
            <person name="Santoyo G."/>
            <person name="Moreno-Hagelsieb G."/>
            <person name="Hernandez-Leon R."/>
        </authorList>
    </citation>
    <scope>NUCLEOTIDE SEQUENCE [LARGE SCALE GENOMIC DNA]</scope>
    <source>
        <strain evidence="5 6">UM270</strain>
    </source>
</reference>
<comment type="caution">
    <text evidence="5">The sequence shown here is derived from an EMBL/GenBank/DDBJ whole genome shotgun (WGS) entry which is preliminary data.</text>
</comment>
<evidence type="ECO:0000313" key="6">
    <source>
        <dbReference type="Proteomes" id="UP000032101"/>
    </source>
</evidence>
<dbReference type="SUPFAM" id="SSF116734">
    <property type="entry name" value="DNA methylase specificity domain"/>
    <property type="match status" value="1"/>
</dbReference>
<dbReference type="InterPro" id="IPR052021">
    <property type="entry name" value="Type-I_RS_S_subunit"/>
</dbReference>
<dbReference type="Gene3D" id="1.10.287.1120">
    <property type="entry name" value="Bipartite methylase S protein"/>
    <property type="match status" value="1"/>
</dbReference>
<name>A0A0D0PNS1_PSEFL</name>
<dbReference type="GO" id="GO:0003677">
    <property type="term" value="F:DNA binding"/>
    <property type="evidence" value="ECO:0007669"/>
    <property type="project" value="UniProtKB-KW"/>
</dbReference>
<dbReference type="REBASE" id="138253">
    <property type="entry name" value="S.Pfl270ORF6420P"/>
</dbReference>
<keyword evidence="2" id="KW-0680">Restriction system</keyword>
<sequence length="74" mass="7947">MATGTSGSMKNISKSAVLEVQISTPSTEEQQKIADCLTSIDKLITAQTQKLGTLKTYKKGLIKQLFPAMDEVSA</sequence>
<keyword evidence="3" id="KW-0238">DNA-binding</keyword>
<dbReference type="Gene3D" id="3.90.220.20">
    <property type="entry name" value="DNA methylase specificity domains"/>
    <property type="match status" value="1"/>
</dbReference>
<dbReference type="PATRIC" id="fig|294.124.peg.1317"/>
<dbReference type="EMBL" id="JXNZ01000039">
    <property type="protein sequence ID" value="KIQ60273.1"/>
    <property type="molecule type" value="Genomic_DNA"/>
</dbReference>
<organism evidence="5 6">
    <name type="scientific">Pseudomonas fluorescens</name>
    <dbReference type="NCBI Taxonomy" id="294"/>
    <lineage>
        <taxon>Bacteria</taxon>
        <taxon>Pseudomonadati</taxon>
        <taxon>Pseudomonadota</taxon>
        <taxon>Gammaproteobacteria</taxon>
        <taxon>Pseudomonadales</taxon>
        <taxon>Pseudomonadaceae</taxon>
        <taxon>Pseudomonas</taxon>
    </lineage>
</organism>
<dbReference type="Proteomes" id="UP000032101">
    <property type="component" value="Unassembled WGS sequence"/>
</dbReference>
<evidence type="ECO:0000256" key="2">
    <source>
        <dbReference type="ARBA" id="ARBA00022747"/>
    </source>
</evidence>
<dbReference type="PANTHER" id="PTHR30408">
    <property type="entry name" value="TYPE-1 RESTRICTION ENZYME ECOKI SPECIFICITY PROTEIN"/>
    <property type="match status" value="1"/>
</dbReference>
<proteinExistence type="inferred from homology"/>
<evidence type="ECO:0000256" key="3">
    <source>
        <dbReference type="ARBA" id="ARBA00023125"/>
    </source>
</evidence>
<dbReference type="InterPro" id="IPR000055">
    <property type="entry name" value="Restrct_endonuc_typeI_TRD"/>
</dbReference>
<comment type="similarity">
    <text evidence="1">Belongs to the type-I restriction system S methylase family.</text>
</comment>
<evidence type="ECO:0000256" key="1">
    <source>
        <dbReference type="ARBA" id="ARBA00010923"/>
    </source>
</evidence>
<dbReference type="InterPro" id="IPR044946">
    <property type="entry name" value="Restrct_endonuc_typeI_TRD_sf"/>
</dbReference>
<gene>
    <name evidence="5" type="ORF">RL74_06430</name>
</gene>
<feature type="domain" description="Type I restriction modification DNA specificity" evidence="4">
    <location>
        <begin position="6"/>
        <end position="51"/>
    </location>
</feature>
<dbReference type="Pfam" id="PF01420">
    <property type="entry name" value="Methylase_S"/>
    <property type="match status" value="1"/>
</dbReference>
<accession>A0A0D0PNS1</accession>
<evidence type="ECO:0000313" key="5">
    <source>
        <dbReference type="EMBL" id="KIQ60273.1"/>
    </source>
</evidence>
<protein>
    <submittedName>
        <fullName evidence="5">Restriction modification system subunit S</fullName>
    </submittedName>
</protein>
<dbReference type="GO" id="GO:0009307">
    <property type="term" value="P:DNA restriction-modification system"/>
    <property type="evidence" value="ECO:0007669"/>
    <property type="project" value="UniProtKB-KW"/>
</dbReference>